<evidence type="ECO:0000256" key="4">
    <source>
        <dbReference type="SAM" id="MobiDB-lite"/>
    </source>
</evidence>
<feature type="compositionally biased region" description="Basic and acidic residues" evidence="4">
    <location>
        <begin position="530"/>
        <end position="541"/>
    </location>
</feature>
<dbReference type="SUPFAM" id="SSF53474">
    <property type="entry name" value="alpha/beta-Hydrolases"/>
    <property type="match status" value="1"/>
</dbReference>
<dbReference type="EMBL" id="KZ992723">
    <property type="protein sequence ID" value="RKP07414.1"/>
    <property type="molecule type" value="Genomic_DNA"/>
</dbReference>
<dbReference type="InterPro" id="IPR029058">
    <property type="entry name" value="AB_hydrolase_fold"/>
</dbReference>
<feature type="region of interest" description="Disordered" evidence="4">
    <location>
        <begin position="1"/>
        <end position="138"/>
    </location>
</feature>
<dbReference type="InterPro" id="IPR013094">
    <property type="entry name" value="AB_hydrolase_3"/>
</dbReference>
<protein>
    <recommendedName>
        <fullName evidence="5">Alpha/beta hydrolase fold-3 domain-containing protein</fullName>
    </recommendedName>
</protein>
<feature type="compositionally biased region" description="Basic and acidic residues" evidence="4">
    <location>
        <begin position="338"/>
        <end position="362"/>
    </location>
</feature>
<feature type="region of interest" description="Disordered" evidence="4">
    <location>
        <begin position="278"/>
        <end position="378"/>
    </location>
</feature>
<keyword evidence="2" id="KW-0378">Hydrolase</keyword>
<feature type="compositionally biased region" description="Low complexity" evidence="4">
    <location>
        <begin position="552"/>
        <end position="565"/>
    </location>
</feature>
<proteinExistence type="inferred from homology"/>
<comment type="similarity">
    <text evidence="1">Belongs to the 'GDXG' lipolytic enzyme family.</text>
</comment>
<feature type="active site" evidence="3">
    <location>
        <position position="945"/>
    </location>
</feature>
<dbReference type="OrthoDB" id="408631at2759"/>
<accession>A0A4P9XNA0</accession>
<evidence type="ECO:0000256" key="1">
    <source>
        <dbReference type="ARBA" id="ARBA00010515"/>
    </source>
</evidence>
<sequence>MHKPSSHLESTRLSPAQQPSEPPTLSSPATRARSSSGATEGDGIPAKHSDGVATQQSQHAAADHGHWWAPKAAFKRTVSRLHRRRHGSKKGSKLAETPEAMPALSPVLPHKLGSEGLEEPVDSDGEARDSDTASQVTGGMTIKIADATARSSSESTVLATPVADRETSTGPATAGFMPQLCAIAATPSGISAASTLTESSYDSEPSTSAGHEMQLDALRVDFPGSRFDHPDTASMSGDDAIMNAQVGTWQSAGPFSAPCSPIGDPMPFLDMHHTSAAATKAPWSNGERRSFHTEHDRGSEDQVLMTAQRRRITMHRLNRSSYVEQTRPPIAHSQSEPLGEHLRATNELESPRRHSQQDERTFSPEQTVAGRRPPSMQEPVVDAVRHPLSAATASVLEPSKPVKVNVRNLLETAPSMSLICGVVARHYRKGPPCPSWSLSAHLTVAVVRDVLDRMPTMLEDPDTIGRLRIMWERASRRQMPRRVKYVLDEQTPKPVTHRTSGFFSPSSSGSSSTKEDDQTSGKKWRGFFTRRSDEAVEHRTASDATSTRRRSGLSVPSSPVLSKPLADTNDDVSYTQVYTVASGQGEVHVRTAAVPSGYRCRATQICQSLGLEVNAEDAESLAMTLSSPSTSNSRSDDNTASADESLLDSVRPVPRHSDGRARARQHRRHREEDTSRPPLTAEWVTWHPAPDKQQLKQEKEQQRRKRKEQKKAWQGQGKGAGSGWRSATFDNASVPPTSGLGDLEMPRASSPLCDDERPRQRGRRSPNLATQATRDPSATIRSDTGMVLDAHDLSFASNFSDIQPSQSPAHQRAASLRARAPSTSTDGTRAPRSQRGSHGRPPSVILYLHGGALVAGSSVTHRPLASRLARDTGASLFVLNYRLSPEYAFPAALQDALAAYLYLTDPPLSGPVASILGSGRTAKHSATNGMPHGVSPSRVLLAGDSAGGGLVMALLLALRDADLPLPAGGIGFSPWVDLTGSMPSIKTNGATDYLPMPTVLEEAGARFNLWPGRDHFYATERRLLKSPYVSPMWATDLTGLPPLLVQVGGAERLRDEGIRFAHRTASRDHDGASPGSLGTPSSLESDYAEHRTPRLRLPTTVRLEVYDDMPHVWHCFPNMPANRVSLTRATDFVRACLDAPEELISEHLRIAPTGELLVHESLTSE</sequence>
<feature type="compositionally biased region" description="Basic residues" evidence="4">
    <location>
        <begin position="308"/>
        <end position="318"/>
    </location>
</feature>
<feature type="compositionally biased region" description="Basic and acidic residues" evidence="4">
    <location>
        <begin position="1062"/>
        <end position="1071"/>
    </location>
</feature>
<feature type="domain" description="Alpha/beta hydrolase fold-3" evidence="5">
    <location>
        <begin position="845"/>
        <end position="1066"/>
    </location>
</feature>
<feature type="compositionally biased region" description="Basic residues" evidence="4">
    <location>
        <begin position="73"/>
        <end position="92"/>
    </location>
</feature>
<dbReference type="AlphaFoldDB" id="A0A4P9XNA0"/>
<feature type="compositionally biased region" description="Polar residues" evidence="4">
    <location>
        <begin position="799"/>
        <end position="809"/>
    </location>
</feature>
<dbReference type="STRING" id="78915.A0A4P9XNA0"/>
<feature type="compositionally biased region" description="Basic and acidic residues" evidence="4">
    <location>
        <begin position="286"/>
        <end position="300"/>
    </location>
</feature>
<gene>
    <name evidence="6" type="ORF">THASP1DRAFT_24432</name>
</gene>
<dbReference type="InterPro" id="IPR050300">
    <property type="entry name" value="GDXG_lipolytic_enzyme"/>
</dbReference>
<feature type="compositionally biased region" description="Basic and acidic residues" evidence="4">
    <location>
        <begin position="689"/>
        <end position="701"/>
    </location>
</feature>
<feature type="region of interest" description="Disordered" evidence="4">
    <location>
        <begin position="1062"/>
        <end position="1091"/>
    </location>
</feature>
<feature type="region of interest" description="Disordered" evidence="4">
    <location>
        <begin position="799"/>
        <end position="842"/>
    </location>
</feature>
<feature type="compositionally biased region" description="Low complexity" evidence="4">
    <location>
        <begin position="500"/>
        <end position="512"/>
    </location>
</feature>
<feature type="region of interest" description="Disordered" evidence="4">
    <location>
        <begin position="487"/>
        <end position="567"/>
    </location>
</feature>
<dbReference type="PROSITE" id="PS01174">
    <property type="entry name" value="LIPASE_GDXG_SER"/>
    <property type="match status" value="1"/>
</dbReference>
<dbReference type="Proteomes" id="UP000271241">
    <property type="component" value="Unassembled WGS sequence"/>
</dbReference>
<evidence type="ECO:0000313" key="6">
    <source>
        <dbReference type="EMBL" id="RKP07414.1"/>
    </source>
</evidence>
<dbReference type="PANTHER" id="PTHR48081">
    <property type="entry name" value="AB HYDROLASE SUPERFAMILY PROTEIN C4A8.06C"/>
    <property type="match status" value="1"/>
</dbReference>
<dbReference type="Gene3D" id="3.40.50.1820">
    <property type="entry name" value="alpha/beta hydrolase"/>
    <property type="match status" value="1"/>
</dbReference>
<evidence type="ECO:0000256" key="3">
    <source>
        <dbReference type="PROSITE-ProRule" id="PRU10038"/>
    </source>
</evidence>
<evidence type="ECO:0000313" key="7">
    <source>
        <dbReference type="Proteomes" id="UP000271241"/>
    </source>
</evidence>
<reference evidence="7" key="1">
    <citation type="journal article" date="2018" name="Nat. Microbiol.">
        <title>Leveraging single-cell genomics to expand the fungal tree of life.</title>
        <authorList>
            <person name="Ahrendt S.R."/>
            <person name="Quandt C.A."/>
            <person name="Ciobanu D."/>
            <person name="Clum A."/>
            <person name="Salamov A."/>
            <person name="Andreopoulos B."/>
            <person name="Cheng J.F."/>
            <person name="Woyke T."/>
            <person name="Pelin A."/>
            <person name="Henrissat B."/>
            <person name="Reynolds N.K."/>
            <person name="Benny G.L."/>
            <person name="Smith M.E."/>
            <person name="James T.Y."/>
            <person name="Grigoriev I.V."/>
        </authorList>
    </citation>
    <scope>NUCLEOTIDE SEQUENCE [LARGE SCALE GENOMIC DNA]</scope>
    <source>
        <strain evidence="7">RSA 1356</strain>
    </source>
</reference>
<dbReference type="GO" id="GO:0016787">
    <property type="term" value="F:hydrolase activity"/>
    <property type="evidence" value="ECO:0007669"/>
    <property type="project" value="UniProtKB-KW"/>
</dbReference>
<dbReference type="PANTHER" id="PTHR48081:SF8">
    <property type="entry name" value="ALPHA_BETA HYDROLASE FOLD-3 DOMAIN-CONTAINING PROTEIN-RELATED"/>
    <property type="match status" value="1"/>
</dbReference>
<dbReference type="Pfam" id="PF07859">
    <property type="entry name" value="Abhydrolase_3"/>
    <property type="match status" value="1"/>
</dbReference>
<keyword evidence="7" id="KW-1185">Reference proteome</keyword>
<feature type="compositionally biased region" description="Polar residues" evidence="4">
    <location>
        <begin position="7"/>
        <end position="38"/>
    </location>
</feature>
<feature type="compositionally biased region" description="Polar residues" evidence="4">
    <location>
        <begin position="767"/>
        <end position="781"/>
    </location>
</feature>
<feature type="compositionally biased region" description="Low complexity" evidence="4">
    <location>
        <begin position="626"/>
        <end position="642"/>
    </location>
</feature>
<evidence type="ECO:0000256" key="2">
    <source>
        <dbReference type="ARBA" id="ARBA00022801"/>
    </source>
</evidence>
<dbReference type="InterPro" id="IPR033140">
    <property type="entry name" value="Lipase_GDXG_put_SER_AS"/>
</dbReference>
<evidence type="ECO:0000259" key="5">
    <source>
        <dbReference type="Pfam" id="PF07859"/>
    </source>
</evidence>
<organism evidence="6 7">
    <name type="scientific">Thamnocephalis sphaerospora</name>
    <dbReference type="NCBI Taxonomy" id="78915"/>
    <lineage>
        <taxon>Eukaryota</taxon>
        <taxon>Fungi</taxon>
        <taxon>Fungi incertae sedis</taxon>
        <taxon>Zoopagomycota</taxon>
        <taxon>Zoopagomycotina</taxon>
        <taxon>Zoopagomycetes</taxon>
        <taxon>Zoopagales</taxon>
        <taxon>Sigmoideomycetaceae</taxon>
        <taxon>Thamnocephalis</taxon>
    </lineage>
</organism>
<name>A0A4P9XNA0_9FUNG</name>
<feature type="region of interest" description="Disordered" evidence="4">
    <location>
        <begin position="622"/>
        <end position="781"/>
    </location>
</feature>